<keyword evidence="7" id="KW-1185">Reference proteome</keyword>
<evidence type="ECO:0000256" key="3">
    <source>
        <dbReference type="ARBA" id="ARBA00022525"/>
    </source>
</evidence>
<reference evidence="6 7" key="1">
    <citation type="submission" date="2018-04" db="EMBL/GenBank/DDBJ databases">
        <title>The genome of golden apple snail Pomacea canaliculata provides insight into stress tolerance and invasive adaptation.</title>
        <authorList>
            <person name="Liu C."/>
            <person name="Liu B."/>
            <person name="Ren Y."/>
            <person name="Zhang Y."/>
            <person name="Wang H."/>
            <person name="Li S."/>
            <person name="Jiang F."/>
            <person name="Yin L."/>
            <person name="Zhang G."/>
            <person name="Qian W."/>
            <person name="Fan W."/>
        </authorList>
    </citation>
    <scope>NUCLEOTIDE SEQUENCE [LARGE SCALE GENOMIC DNA]</scope>
    <source>
        <strain evidence="6">SZHN2017</strain>
        <tissue evidence="6">Muscle</tissue>
    </source>
</reference>
<comment type="caution">
    <text evidence="6">The sequence shown here is derived from an EMBL/GenBank/DDBJ whole genome shotgun (WGS) entry which is preliminary data.</text>
</comment>
<dbReference type="Proteomes" id="UP000245119">
    <property type="component" value="Linkage Group LG10"/>
</dbReference>
<dbReference type="SUPFAM" id="SSF53474">
    <property type="entry name" value="alpha/beta-Hydrolases"/>
    <property type="match status" value="1"/>
</dbReference>
<sequence length="791" mass="88431">MESKKRAPSLWLNYNYAEPGDILVQEVFVPKEGLSTFTYYCCLCWNSGMEGGGYCGIQDHPKGRAFIFSLWDPQDVNTTPITAPILGPGTWIERFGGEGTGLKSMNFETGWKEDQWYTMIVRRWNAPSGGTCFGCWVHDQNLDVWHHLITMEYPVPKVFFCGTTYSFLEDWNFTSENARCVRYRNGFKRLISGSWVAFQKACFQVNVEDTATMNYDVTFSDPEQGICIKSGGETKSSVEAACIFDHLQHYAYPQTVPFQCVQLDVSEEKVTWMLAESSAPQFWCRVLVERCMGVKEELYQKVTENTKSLFLKDLFKSSVCYDTVGCFNNSDPFTNAWNELPDSPDKIGVTFTLFTRDGPTQGHALDYKKSRPMEDTTFDPEADIKMIIHGCKGFYLICENISGNLRRESCDLSILPTRLSKEPMVYTSAIRCESTRKVYTKPFNVIRVAWGPGAFELYPKAAANTRVVGASAAILLTSLRDRHGVSMERVHLLGHSLGSHVAGYIGARVRGIGRISGMDPAGPLFESVDPQVRLDPTDALFVDCIHSDGLPLTDLGFGTMSAWCHADFYPNGGRFQPGCPPVVRRTLGDLLTFRYSEAEDSVSCSHSRSHDLYISSINTCLFLAYPCDSYDDYIAGKCGNSIGGDGGPASMGYHSADSRRHGKFFLDTTGEYPFCGKCCRELRDCTLSLVTALWTPFLWCHESVPFLCRILIPQDGPSVVSPEVIRMYLWSKVNFSTIEPLGSTNESRRACQEGTVYTHGRLQSASGDPSCALLFCQRRNADAFIKSKCSA</sequence>
<dbReference type="InterPro" id="IPR000734">
    <property type="entry name" value="TAG_lipase"/>
</dbReference>
<dbReference type="GO" id="GO:0016042">
    <property type="term" value="P:lipid catabolic process"/>
    <property type="evidence" value="ECO:0007669"/>
    <property type="project" value="TreeGrafter"/>
</dbReference>
<dbReference type="InterPro" id="IPR013818">
    <property type="entry name" value="Lipase"/>
</dbReference>
<dbReference type="EMBL" id="PZQS01000010">
    <property type="protein sequence ID" value="PVD23267.1"/>
    <property type="molecule type" value="Genomic_DNA"/>
</dbReference>
<dbReference type="Pfam" id="PF00151">
    <property type="entry name" value="Lipase"/>
    <property type="match status" value="1"/>
</dbReference>
<dbReference type="InterPro" id="IPR033906">
    <property type="entry name" value="Lipase_N"/>
</dbReference>
<dbReference type="GO" id="GO:0016298">
    <property type="term" value="F:lipase activity"/>
    <property type="evidence" value="ECO:0007669"/>
    <property type="project" value="InterPro"/>
</dbReference>
<dbReference type="Pfam" id="PF11958">
    <property type="entry name" value="DUF3472"/>
    <property type="match status" value="1"/>
</dbReference>
<gene>
    <name evidence="6" type="ORF">C0Q70_16531</name>
</gene>
<comment type="subcellular location">
    <subcellularLocation>
        <location evidence="1">Secreted</location>
    </subcellularLocation>
</comment>
<dbReference type="CDD" id="cd00707">
    <property type="entry name" value="Pancreat_lipase_like"/>
    <property type="match status" value="1"/>
</dbReference>
<dbReference type="AlphaFoldDB" id="A0A2T7NQ18"/>
<dbReference type="OrthoDB" id="199913at2759"/>
<dbReference type="InterPro" id="IPR021862">
    <property type="entry name" value="DUF3472"/>
</dbReference>
<accession>A0A2T7NQ18</accession>
<dbReference type="InterPro" id="IPR029058">
    <property type="entry name" value="AB_hydrolase_fold"/>
</dbReference>
<evidence type="ECO:0000256" key="4">
    <source>
        <dbReference type="RuleBase" id="RU004262"/>
    </source>
</evidence>
<organism evidence="6 7">
    <name type="scientific">Pomacea canaliculata</name>
    <name type="common">Golden apple snail</name>
    <dbReference type="NCBI Taxonomy" id="400727"/>
    <lineage>
        <taxon>Eukaryota</taxon>
        <taxon>Metazoa</taxon>
        <taxon>Spiralia</taxon>
        <taxon>Lophotrochozoa</taxon>
        <taxon>Mollusca</taxon>
        <taxon>Gastropoda</taxon>
        <taxon>Caenogastropoda</taxon>
        <taxon>Architaenioglossa</taxon>
        <taxon>Ampullarioidea</taxon>
        <taxon>Ampullariidae</taxon>
        <taxon>Pomacea</taxon>
    </lineage>
</organism>
<evidence type="ECO:0000259" key="5">
    <source>
        <dbReference type="Pfam" id="PF00151"/>
    </source>
</evidence>
<evidence type="ECO:0000256" key="2">
    <source>
        <dbReference type="ARBA" id="ARBA00010701"/>
    </source>
</evidence>
<proteinExistence type="inferred from homology"/>
<feature type="domain" description="Lipase" evidence="5">
    <location>
        <begin position="318"/>
        <end position="674"/>
    </location>
</feature>
<dbReference type="Gene3D" id="3.40.50.1820">
    <property type="entry name" value="alpha/beta hydrolase"/>
    <property type="match status" value="1"/>
</dbReference>
<comment type="similarity">
    <text evidence="2 4">Belongs to the AB hydrolase superfamily. Lipase family.</text>
</comment>
<dbReference type="PANTHER" id="PTHR11610">
    <property type="entry name" value="LIPASE"/>
    <property type="match status" value="1"/>
</dbReference>
<name>A0A2T7NQ18_POMCA</name>
<keyword evidence="3" id="KW-0964">Secreted</keyword>
<dbReference type="GO" id="GO:0005615">
    <property type="term" value="C:extracellular space"/>
    <property type="evidence" value="ECO:0007669"/>
    <property type="project" value="TreeGrafter"/>
</dbReference>
<protein>
    <recommendedName>
        <fullName evidence="5">Lipase domain-containing protein</fullName>
    </recommendedName>
</protein>
<evidence type="ECO:0000313" key="7">
    <source>
        <dbReference type="Proteomes" id="UP000245119"/>
    </source>
</evidence>
<dbReference type="PANTHER" id="PTHR11610:SF173">
    <property type="entry name" value="LIPASE DOMAIN-CONTAINING PROTEIN-RELATED"/>
    <property type="match status" value="1"/>
</dbReference>
<evidence type="ECO:0000313" key="6">
    <source>
        <dbReference type="EMBL" id="PVD23267.1"/>
    </source>
</evidence>
<evidence type="ECO:0000256" key="1">
    <source>
        <dbReference type="ARBA" id="ARBA00004613"/>
    </source>
</evidence>